<evidence type="ECO:0000313" key="3">
    <source>
        <dbReference type="Proteomes" id="UP000190341"/>
    </source>
</evidence>
<evidence type="ECO:0000256" key="1">
    <source>
        <dbReference type="SAM" id="MobiDB-lite"/>
    </source>
</evidence>
<feature type="region of interest" description="Disordered" evidence="1">
    <location>
        <begin position="53"/>
        <end position="77"/>
    </location>
</feature>
<dbReference type="Proteomes" id="UP000190341">
    <property type="component" value="Unassembled WGS sequence"/>
</dbReference>
<organism evidence="2 3">
    <name type="scientific">Pseudoxanthomonas indica</name>
    <dbReference type="NCBI Taxonomy" id="428993"/>
    <lineage>
        <taxon>Bacteria</taxon>
        <taxon>Pseudomonadati</taxon>
        <taxon>Pseudomonadota</taxon>
        <taxon>Gammaproteobacteria</taxon>
        <taxon>Lysobacterales</taxon>
        <taxon>Lysobacteraceae</taxon>
        <taxon>Pseudoxanthomonas</taxon>
    </lineage>
</organism>
<dbReference type="STRING" id="428993.SAMN06296058_0695"/>
<dbReference type="RefSeq" id="WP_079723074.1">
    <property type="nucleotide sequence ID" value="NZ_BMCL01000003.1"/>
</dbReference>
<proteinExistence type="predicted"/>
<evidence type="ECO:0000313" key="2">
    <source>
        <dbReference type="EMBL" id="SKC49121.1"/>
    </source>
</evidence>
<sequence length="77" mass="8039">MADSDTIERLLQAIAQQQATTEKLTRAITEQTQITAGLVAAVAELLGEELGAPVPEGAQPVVANGEPVETDWDGNPV</sequence>
<keyword evidence="3" id="KW-1185">Reference proteome</keyword>
<dbReference type="EMBL" id="FUZV01000001">
    <property type="protein sequence ID" value="SKC49121.1"/>
    <property type="molecule type" value="Genomic_DNA"/>
</dbReference>
<dbReference type="AlphaFoldDB" id="A0A1T5JCG8"/>
<gene>
    <name evidence="2" type="ORF">SAMN06296058_0695</name>
</gene>
<feature type="compositionally biased region" description="Acidic residues" evidence="1">
    <location>
        <begin position="68"/>
        <end position="77"/>
    </location>
</feature>
<reference evidence="2 3" key="1">
    <citation type="submission" date="2017-02" db="EMBL/GenBank/DDBJ databases">
        <authorList>
            <person name="Peterson S.W."/>
        </authorList>
    </citation>
    <scope>NUCLEOTIDE SEQUENCE [LARGE SCALE GENOMIC DNA]</scope>
    <source>
        <strain evidence="2 3">P15</strain>
    </source>
</reference>
<accession>A0A1T5JCG8</accession>
<name>A0A1T5JCG8_9GAMM</name>
<protein>
    <submittedName>
        <fullName evidence="2">Uncharacterized protein</fullName>
    </submittedName>
</protein>